<name>A0A940X6A9_9FLAO</name>
<reference evidence="1 2" key="1">
    <citation type="submission" date="2021-03" db="EMBL/GenBank/DDBJ databases">
        <title>Flavobacterium Flabelliformis Sp. Nov. And Flavobacterium Geliluteum Sp. Nov., Two Novel Multidrug Resistant Psychrophilic Species Isolated From Antarctica.</title>
        <authorList>
            <person name="Kralova S."/>
            <person name="Busse H.J."/>
            <person name="Bezdicek M."/>
            <person name="Nykrynova M."/>
            <person name="Kroupova E."/>
            <person name="Krsek D."/>
            <person name="Sedlacek I."/>
        </authorList>
    </citation>
    <scope>NUCLEOTIDE SEQUENCE [LARGE SCALE GENOMIC DNA]</scope>
    <source>
        <strain evidence="1 2">P7388</strain>
    </source>
</reference>
<keyword evidence="2" id="KW-1185">Reference proteome</keyword>
<organism evidence="1 2">
    <name type="scientific">Flavobacterium geliluteum</name>
    <dbReference type="NCBI Taxonomy" id="2816120"/>
    <lineage>
        <taxon>Bacteria</taxon>
        <taxon>Pseudomonadati</taxon>
        <taxon>Bacteroidota</taxon>
        <taxon>Flavobacteriia</taxon>
        <taxon>Flavobacteriales</taxon>
        <taxon>Flavobacteriaceae</taxon>
        <taxon>Flavobacterium</taxon>
    </lineage>
</organism>
<dbReference type="RefSeq" id="WP_210665488.1">
    <property type="nucleotide sequence ID" value="NZ_JAGFBV010000006.1"/>
</dbReference>
<proteinExistence type="predicted"/>
<comment type="caution">
    <text evidence="1">The sequence shown here is derived from an EMBL/GenBank/DDBJ whole genome shotgun (WGS) entry which is preliminary data.</text>
</comment>
<evidence type="ECO:0000313" key="1">
    <source>
        <dbReference type="EMBL" id="MBP4137449.1"/>
    </source>
</evidence>
<sequence>MYHTKGFVRQRGSLVFEDAIKYYDIKNPNYNGIRGNWQGNNSNYIDGASDNFKAFKNTKLTTKTIEEAAFETWTGKQAYKQGFTKATVITDNDNLVLIEFTKQ</sequence>
<accession>A0A940X6A9</accession>
<protein>
    <submittedName>
        <fullName evidence="1">Uncharacterized protein</fullName>
    </submittedName>
</protein>
<dbReference type="AlphaFoldDB" id="A0A940X6A9"/>
<dbReference type="Proteomes" id="UP000675047">
    <property type="component" value="Unassembled WGS sequence"/>
</dbReference>
<dbReference type="EMBL" id="JAGFBV010000006">
    <property type="protein sequence ID" value="MBP4137449.1"/>
    <property type="molecule type" value="Genomic_DNA"/>
</dbReference>
<evidence type="ECO:0000313" key="2">
    <source>
        <dbReference type="Proteomes" id="UP000675047"/>
    </source>
</evidence>
<gene>
    <name evidence="1" type="ORF">J3495_05070</name>
</gene>